<feature type="region of interest" description="Disordered" evidence="1">
    <location>
        <begin position="59"/>
        <end position="85"/>
    </location>
</feature>
<sequence length="120" mass="12314">MVIEGGPGGAGAEKRNMPSPGKTPKKKPKLPTTGGVKLGGIKVGGSEASGLSRLLDAFDVPSSSAAPSTPPRTTPPPGQTPFMSPPLVKLEKDDFTWADDDIIFLEETVASVPSSSSAKR</sequence>
<accession>A0A7E4WB50</accession>
<organism evidence="2 3">
    <name type="scientific">Panagrellus redivivus</name>
    <name type="common">Microworm</name>
    <dbReference type="NCBI Taxonomy" id="6233"/>
    <lineage>
        <taxon>Eukaryota</taxon>
        <taxon>Metazoa</taxon>
        <taxon>Ecdysozoa</taxon>
        <taxon>Nematoda</taxon>
        <taxon>Chromadorea</taxon>
        <taxon>Rhabditida</taxon>
        <taxon>Tylenchina</taxon>
        <taxon>Panagrolaimomorpha</taxon>
        <taxon>Panagrolaimoidea</taxon>
        <taxon>Panagrolaimidae</taxon>
        <taxon>Panagrellus</taxon>
    </lineage>
</organism>
<dbReference type="Proteomes" id="UP000492821">
    <property type="component" value="Unassembled WGS sequence"/>
</dbReference>
<evidence type="ECO:0000256" key="1">
    <source>
        <dbReference type="SAM" id="MobiDB-lite"/>
    </source>
</evidence>
<proteinExistence type="predicted"/>
<dbReference type="AlphaFoldDB" id="A0A7E4WB50"/>
<feature type="region of interest" description="Disordered" evidence="1">
    <location>
        <begin position="1"/>
        <end position="45"/>
    </location>
</feature>
<feature type="compositionally biased region" description="Gly residues" evidence="1">
    <location>
        <begin position="1"/>
        <end position="11"/>
    </location>
</feature>
<evidence type="ECO:0000313" key="3">
    <source>
        <dbReference type="WBParaSite" id="Pan_g8483.t1"/>
    </source>
</evidence>
<reference evidence="3" key="2">
    <citation type="submission" date="2020-10" db="UniProtKB">
        <authorList>
            <consortium name="WormBaseParasite"/>
        </authorList>
    </citation>
    <scope>IDENTIFICATION</scope>
</reference>
<keyword evidence="2" id="KW-1185">Reference proteome</keyword>
<protein>
    <submittedName>
        <fullName evidence="3">PEST proteolytic signal-containing nuclear protein</fullName>
    </submittedName>
</protein>
<name>A0A7E4WB50_PANRE</name>
<dbReference type="WBParaSite" id="Pan_g8483.t1">
    <property type="protein sequence ID" value="Pan_g8483.t1"/>
    <property type="gene ID" value="Pan_g8483"/>
</dbReference>
<feature type="compositionally biased region" description="Pro residues" evidence="1">
    <location>
        <begin position="68"/>
        <end position="79"/>
    </location>
</feature>
<evidence type="ECO:0000313" key="2">
    <source>
        <dbReference type="Proteomes" id="UP000492821"/>
    </source>
</evidence>
<reference evidence="2" key="1">
    <citation type="journal article" date="2013" name="Genetics">
        <title>The draft genome and transcriptome of Panagrellus redivivus are shaped by the harsh demands of a free-living lifestyle.</title>
        <authorList>
            <person name="Srinivasan J."/>
            <person name="Dillman A.R."/>
            <person name="Macchietto M.G."/>
            <person name="Heikkinen L."/>
            <person name="Lakso M."/>
            <person name="Fracchia K.M."/>
            <person name="Antoshechkin I."/>
            <person name="Mortazavi A."/>
            <person name="Wong G."/>
            <person name="Sternberg P.W."/>
        </authorList>
    </citation>
    <scope>NUCLEOTIDE SEQUENCE [LARGE SCALE GENOMIC DNA]</scope>
    <source>
        <strain evidence="2">MT8872</strain>
    </source>
</reference>